<dbReference type="InterPro" id="IPR029052">
    <property type="entry name" value="Metallo-depent_PP-like"/>
</dbReference>
<dbReference type="GO" id="GO:0046872">
    <property type="term" value="F:metal ion binding"/>
    <property type="evidence" value="ECO:0007669"/>
    <property type="project" value="InterPro"/>
</dbReference>
<dbReference type="GO" id="GO:0003993">
    <property type="term" value="F:acid phosphatase activity"/>
    <property type="evidence" value="ECO:0007669"/>
    <property type="project" value="InterPro"/>
</dbReference>
<dbReference type="Gene3D" id="3.60.21.10">
    <property type="match status" value="1"/>
</dbReference>
<feature type="domain" description="Calcineurin-like phosphoesterase" evidence="3">
    <location>
        <begin position="190"/>
        <end position="385"/>
    </location>
</feature>
<dbReference type="InterPro" id="IPR004843">
    <property type="entry name" value="Calcineurin-like_PHP"/>
</dbReference>
<dbReference type="Pfam" id="PF16656">
    <property type="entry name" value="Pur_ac_phosph_N"/>
    <property type="match status" value="1"/>
</dbReference>
<evidence type="ECO:0000259" key="4">
    <source>
        <dbReference type="Pfam" id="PF16656"/>
    </source>
</evidence>
<proteinExistence type="predicted"/>
<dbReference type="Pfam" id="PF00149">
    <property type="entry name" value="Metallophos"/>
    <property type="match status" value="1"/>
</dbReference>
<dbReference type="PANTHER" id="PTHR22953">
    <property type="entry name" value="ACID PHOSPHATASE RELATED"/>
    <property type="match status" value="1"/>
</dbReference>
<organism evidence="5">
    <name type="scientific">bioreactor metagenome</name>
    <dbReference type="NCBI Taxonomy" id="1076179"/>
    <lineage>
        <taxon>unclassified sequences</taxon>
        <taxon>metagenomes</taxon>
        <taxon>ecological metagenomes</taxon>
    </lineage>
</organism>
<dbReference type="EMBL" id="VSSQ01000265">
    <property type="protein sequence ID" value="MPL88816.1"/>
    <property type="molecule type" value="Genomic_DNA"/>
</dbReference>
<feature type="region of interest" description="Disordered" evidence="2">
    <location>
        <begin position="396"/>
        <end position="426"/>
    </location>
</feature>
<dbReference type="InterPro" id="IPR039331">
    <property type="entry name" value="PAPs-like"/>
</dbReference>
<reference evidence="5" key="1">
    <citation type="submission" date="2019-08" db="EMBL/GenBank/DDBJ databases">
        <authorList>
            <person name="Kucharzyk K."/>
            <person name="Murdoch R.W."/>
            <person name="Higgins S."/>
            <person name="Loffler F."/>
        </authorList>
    </citation>
    <scope>NUCLEOTIDE SEQUENCE</scope>
</reference>
<dbReference type="SUPFAM" id="SSF56300">
    <property type="entry name" value="Metallo-dependent phosphatases"/>
    <property type="match status" value="1"/>
</dbReference>
<sequence length="520" mass="57892">MYNFRKNKKELVAFCIMAVFSITTVAVYAATEHWEDASTKPQIVTKTLVSNNTDWQAWKDSWNSIKTNYEQVSLAPGADFSKLNFGWYSKEKANVAEVRIARSQNMEDAKVFQGTCNVGTVIGGTQYYSNKVETSGFKPNRTYWYQVKLNGKWQPAKSYKTGNPHDFSFMYVGDPQIGASQGQIAADNSIKQTGDMAARNDAYNWNKTLNAALSQHPEIKFLVSPGDQINEPAAGGEAAKIQLQEVQYAGYLSAAALGNLPEATCIGNHDSMTSGYSNHFNVPNPFVEETSPTVAGHGYYYTYGSALFIVINANNYNAVDHKNLIEKAIKAHPKTKWRIVVMHQDIYGSGLDHSDSDGIILRTQLTPIYDANKIDVVLQGHDHTYARTYQLSSDGKNHSSFDELKGAGQSGQQHKAFSGKSKNPEFNKDYQSQNMCYTVADMRQGILFNPKGVFYMSANSATGSKYYDLINQQQDYVAARSQTWQPTYSVIHITDTQFTLDTYDAATGNAIDDSYSIVKD</sequence>
<evidence type="ECO:0000256" key="1">
    <source>
        <dbReference type="ARBA" id="ARBA00022729"/>
    </source>
</evidence>
<accession>A0A644VBU8</accession>
<evidence type="ECO:0000313" key="5">
    <source>
        <dbReference type="EMBL" id="MPL88816.1"/>
    </source>
</evidence>
<feature type="compositionally biased region" description="Basic and acidic residues" evidence="2">
    <location>
        <begin position="396"/>
        <end position="405"/>
    </location>
</feature>
<feature type="domain" description="Purple acid phosphatase N-terminal" evidence="4">
    <location>
        <begin position="70"/>
        <end position="161"/>
    </location>
</feature>
<evidence type="ECO:0000256" key="2">
    <source>
        <dbReference type="SAM" id="MobiDB-lite"/>
    </source>
</evidence>
<protein>
    <recommendedName>
        <fullName evidence="6">Calcineurin-like phosphoesterase domain-containing protein</fullName>
    </recommendedName>
</protein>
<comment type="caution">
    <text evidence="5">The sequence shown here is derived from an EMBL/GenBank/DDBJ whole genome shotgun (WGS) entry which is preliminary data.</text>
</comment>
<name>A0A644VBU8_9ZZZZ</name>
<evidence type="ECO:0008006" key="6">
    <source>
        <dbReference type="Google" id="ProtNLM"/>
    </source>
</evidence>
<dbReference type="SUPFAM" id="SSF49363">
    <property type="entry name" value="Purple acid phosphatase, N-terminal domain"/>
    <property type="match status" value="1"/>
</dbReference>
<dbReference type="InterPro" id="IPR015914">
    <property type="entry name" value="PAPs_N"/>
</dbReference>
<gene>
    <name evidence="5" type="ORF">SDC9_34845</name>
</gene>
<dbReference type="InterPro" id="IPR008963">
    <property type="entry name" value="Purple_acid_Pase-like_N"/>
</dbReference>
<dbReference type="Gene3D" id="2.60.40.380">
    <property type="entry name" value="Purple acid phosphatase-like, N-terminal"/>
    <property type="match status" value="1"/>
</dbReference>
<dbReference type="PANTHER" id="PTHR22953:SF153">
    <property type="entry name" value="PURPLE ACID PHOSPHATASE"/>
    <property type="match status" value="1"/>
</dbReference>
<dbReference type="AlphaFoldDB" id="A0A644VBU8"/>
<keyword evidence="1" id="KW-0732">Signal</keyword>
<evidence type="ECO:0000259" key="3">
    <source>
        <dbReference type="Pfam" id="PF00149"/>
    </source>
</evidence>